<proteinExistence type="predicted"/>
<dbReference type="AlphaFoldDB" id="A0A0M0BML0"/>
<comment type="caution">
    <text evidence="1">The sequence shown here is derived from an EMBL/GenBank/DDBJ whole genome shotgun (WGS) entry which is preliminary data.</text>
</comment>
<organism evidence="1 2">
    <name type="scientific">miscellaneous Crenarchaeota group-15 archaeon DG-45</name>
    <dbReference type="NCBI Taxonomy" id="1685127"/>
    <lineage>
        <taxon>Archaea</taxon>
        <taxon>Candidatus Bathyarchaeota</taxon>
        <taxon>MCG-15</taxon>
    </lineage>
</organism>
<dbReference type="Proteomes" id="UP000037210">
    <property type="component" value="Unassembled WGS sequence"/>
</dbReference>
<sequence>MRSMSYRGQVLVLAALTISLAILSTQAYVYRLSRTEASAGWIALSDYVLSIEQGSRHAVVASLVNVSRGGASSNLRENLDRWEAFVGGDYSYGRCDLNATTASRAPYSGGVWLDWGASGRGISSACADFILNLSGRGAEVDWVFDVNVTTTALVSGSYEQVDKDYKLVSLGVNVLNEGEPSLAGAITISYSSSKNETWGDASTLGDYSWRDFGNGTYGYSFTVDVKEKEDVYIRAEVYDLRGIFVQAETTLPGI</sequence>
<dbReference type="EMBL" id="LFWZ01000060">
    <property type="protein sequence ID" value="KON29556.1"/>
    <property type="molecule type" value="Genomic_DNA"/>
</dbReference>
<accession>A0A0M0BML0</accession>
<protein>
    <submittedName>
        <fullName evidence="1">Uncharacterized protein</fullName>
    </submittedName>
</protein>
<evidence type="ECO:0000313" key="2">
    <source>
        <dbReference type="Proteomes" id="UP000037210"/>
    </source>
</evidence>
<evidence type="ECO:0000313" key="1">
    <source>
        <dbReference type="EMBL" id="KON29556.1"/>
    </source>
</evidence>
<reference evidence="1 2" key="1">
    <citation type="submission" date="2015-06" db="EMBL/GenBank/DDBJ databases">
        <title>New insights into the roles of widespread benthic archaea in carbon and nitrogen cycling.</title>
        <authorList>
            <person name="Lazar C.S."/>
            <person name="Baker B.J."/>
            <person name="Seitz K.W."/>
            <person name="Hyde A.S."/>
            <person name="Dick G.J."/>
            <person name="Hinrichs K.-U."/>
            <person name="Teske A.P."/>
        </authorList>
    </citation>
    <scope>NUCLEOTIDE SEQUENCE [LARGE SCALE GENOMIC DNA]</scope>
    <source>
        <strain evidence="1">DG-45</strain>
    </source>
</reference>
<gene>
    <name evidence="1" type="ORF">AC482_06140</name>
</gene>
<name>A0A0M0BML0_9ARCH</name>